<protein>
    <recommendedName>
        <fullName evidence="4">Inhibitor I9 domain-containing protein</fullName>
    </recommendedName>
</protein>
<keyword evidence="1" id="KW-0732">Signal</keyword>
<sequence>MKFPPLLLPIILLAACQSTAPAAPAAKSSLQPPQSAAPQYTERTLIVFYDPETGSEPLLQAVKDYGAEVGYQYKNLNGISILLAQGQDIEAAQRHFRNVRGVLSVSRDRIMHLH</sequence>
<feature type="signal peptide" evidence="1">
    <location>
        <begin position="1"/>
        <end position="22"/>
    </location>
</feature>
<proteinExistence type="predicted"/>
<name>F0EXM2_9NEIS</name>
<dbReference type="EMBL" id="AEWV01000008">
    <property type="protein sequence ID" value="EGC18053.1"/>
    <property type="molecule type" value="Genomic_DNA"/>
</dbReference>
<dbReference type="PROSITE" id="PS51257">
    <property type="entry name" value="PROKAR_LIPOPROTEIN"/>
    <property type="match status" value="1"/>
</dbReference>
<organism evidence="2 3">
    <name type="scientific">Kingella denitrificans ATCC 33394</name>
    <dbReference type="NCBI Taxonomy" id="888741"/>
    <lineage>
        <taxon>Bacteria</taxon>
        <taxon>Pseudomonadati</taxon>
        <taxon>Pseudomonadota</taxon>
        <taxon>Betaproteobacteria</taxon>
        <taxon>Neisseriales</taxon>
        <taxon>Neisseriaceae</taxon>
        <taxon>Kingella</taxon>
    </lineage>
</organism>
<gene>
    <name evidence="2" type="ORF">HMPREF9098_0606</name>
</gene>
<dbReference type="RefSeq" id="WP_003781753.1">
    <property type="nucleotide sequence ID" value="NZ_GL870929.1"/>
</dbReference>
<dbReference type="Proteomes" id="UP000004088">
    <property type="component" value="Unassembled WGS sequence"/>
</dbReference>
<keyword evidence="3" id="KW-1185">Reference proteome</keyword>
<dbReference type="STRING" id="888741.HMPREF9098_0606"/>
<dbReference type="AlphaFoldDB" id="F0EXM2"/>
<evidence type="ECO:0000256" key="1">
    <source>
        <dbReference type="SAM" id="SignalP"/>
    </source>
</evidence>
<evidence type="ECO:0000313" key="2">
    <source>
        <dbReference type="EMBL" id="EGC18053.1"/>
    </source>
</evidence>
<dbReference type="HOGENOM" id="CLU_156542_1_0_4"/>
<comment type="caution">
    <text evidence="2">The sequence shown here is derived from an EMBL/GenBank/DDBJ whole genome shotgun (WGS) entry which is preliminary data.</text>
</comment>
<accession>F0EXM2</accession>
<evidence type="ECO:0000313" key="3">
    <source>
        <dbReference type="Proteomes" id="UP000004088"/>
    </source>
</evidence>
<evidence type="ECO:0008006" key="4">
    <source>
        <dbReference type="Google" id="ProtNLM"/>
    </source>
</evidence>
<feature type="chain" id="PRO_5003250161" description="Inhibitor I9 domain-containing protein" evidence="1">
    <location>
        <begin position="23"/>
        <end position="114"/>
    </location>
</feature>
<reference evidence="2 3" key="1">
    <citation type="submission" date="2011-01" db="EMBL/GenBank/DDBJ databases">
        <authorList>
            <person name="Muzny D."/>
            <person name="Qin X."/>
            <person name="Deng J."/>
            <person name="Jiang H."/>
            <person name="Liu Y."/>
            <person name="Qu J."/>
            <person name="Song X.-Z."/>
            <person name="Zhang L."/>
            <person name="Thornton R."/>
            <person name="Coyle M."/>
            <person name="Francisco L."/>
            <person name="Jackson L."/>
            <person name="Javaid M."/>
            <person name="Korchina V."/>
            <person name="Kovar C."/>
            <person name="Mata R."/>
            <person name="Mathew T."/>
            <person name="Ngo R."/>
            <person name="Nguyen L."/>
            <person name="Nguyen N."/>
            <person name="Okwuonu G."/>
            <person name="Ongeri F."/>
            <person name="Pham C."/>
            <person name="Simmons D."/>
            <person name="Wilczek-Boney K."/>
            <person name="Hale W."/>
            <person name="Jakkamsetti A."/>
            <person name="Pham P."/>
            <person name="Ruth R."/>
            <person name="San Lucas F."/>
            <person name="Warren J."/>
            <person name="Zhang J."/>
            <person name="Zhao Z."/>
            <person name="Zhou C."/>
            <person name="Zhu D."/>
            <person name="Lee S."/>
            <person name="Bess C."/>
            <person name="Blankenburg K."/>
            <person name="Forbes L."/>
            <person name="Fu Q."/>
            <person name="Gubbala S."/>
            <person name="Hirani K."/>
            <person name="Jayaseelan J.C."/>
            <person name="Lara F."/>
            <person name="Munidasa M."/>
            <person name="Palculict T."/>
            <person name="Patil S."/>
            <person name="Pu L.-L."/>
            <person name="Saada N."/>
            <person name="Tang L."/>
            <person name="Weissenberger G."/>
            <person name="Zhu Y."/>
            <person name="Hemphill L."/>
            <person name="Shang Y."/>
            <person name="Youmans B."/>
            <person name="Ayvaz T."/>
            <person name="Ross M."/>
            <person name="Santibanez J."/>
            <person name="Aqrawi P."/>
            <person name="Gross S."/>
            <person name="Joshi V."/>
            <person name="Fowler G."/>
            <person name="Nazareth L."/>
            <person name="Reid J."/>
            <person name="Worley K."/>
            <person name="Petrosino J."/>
            <person name="Highlander S."/>
            <person name="Gibbs R."/>
        </authorList>
    </citation>
    <scope>NUCLEOTIDE SEQUENCE [LARGE SCALE GENOMIC DNA]</scope>
    <source>
        <strain evidence="2 3">ATCC 33394</strain>
    </source>
</reference>